<dbReference type="AlphaFoldDB" id="A0A4Y2F033"/>
<gene>
    <name evidence="2" type="ORF">AVEN_55773_1</name>
</gene>
<evidence type="ECO:0000313" key="2">
    <source>
        <dbReference type="EMBL" id="GBM33444.1"/>
    </source>
</evidence>
<dbReference type="PROSITE" id="PS51029">
    <property type="entry name" value="MADF"/>
    <property type="match status" value="1"/>
</dbReference>
<accession>A0A4Y2F033</accession>
<dbReference type="Pfam" id="PF10545">
    <property type="entry name" value="MADF_DNA_bdg"/>
    <property type="match status" value="1"/>
</dbReference>
<proteinExistence type="predicted"/>
<dbReference type="SMART" id="SM00595">
    <property type="entry name" value="MADF"/>
    <property type="match status" value="1"/>
</dbReference>
<dbReference type="PANTHER" id="PTHR21505">
    <property type="entry name" value="MADF DOMAIN-CONTAINING PROTEIN-RELATED"/>
    <property type="match status" value="1"/>
</dbReference>
<feature type="domain" description="MADF" evidence="1">
    <location>
        <begin position="13"/>
        <end position="102"/>
    </location>
</feature>
<organism evidence="2 3">
    <name type="scientific">Araneus ventricosus</name>
    <name type="common">Orbweaver spider</name>
    <name type="synonym">Epeira ventricosa</name>
    <dbReference type="NCBI Taxonomy" id="182803"/>
    <lineage>
        <taxon>Eukaryota</taxon>
        <taxon>Metazoa</taxon>
        <taxon>Ecdysozoa</taxon>
        <taxon>Arthropoda</taxon>
        <taxon>Chelicerata</taxon>
        <taxon>Arachnida</taxon>
        <taxon>Araneae</taxon>
        <taxon>Araneomorphae</taxon>
        <taxon>Entelegynae</taxon>
        <taxon>Araneoidea</taxon>
        <taxon>Araneidae</taxon>
        <taxon>Araneus</taxon>
    </lineage>
</organism>
<comment type="caution">
    <text evidence="2">The sequence shown here is derived from an EMBL/GenBank/DDBJ whole genome shotgun (WGS) entry which is preliminary data.</text>
</comment>
<protein>
    <recommendedName>
        <fullName evidence="1">MADF domain-containing protein</fullName>
    </recommendedName>
</protein>
<dbReference type="PANTHER" id="PTHR21505:SF12">
    <property type="entry name" value="MADF DOMAIN-CONTAINING PROTEIN-RELATED"/>
    <property type="match status" value="1"/>
</dbReference>
<keyword evidence="3" id="KW-1185">Reference proteome</keyword>
<dbReference type="Proteomes" id="UP000499080">
    <property type="component" value="Unassembled WGS sequence"/>
</dbReference>
<dbReference type="EMBL" id="BGPR01000734">
    <property type="protein sequence ID" value="GBM33444.1"/>
    <property type="molecule type" value="Genomic_DNA"/>
</dbReference>
<sequence>MNAEFWGTETVMEFLNLYQREPVIWNPRHPHHKDREQVYDAWKRIQSRLSVQCSIKGLKKRRENLMATFRKCVVKVTRSAGAYKPEWFAYEKMASFLLAIYVPRETKAKQVRSTYGHFSLNFFDFTNTRDGSYICGESRIRVGSGG</sequence>
<evidence type="ECO:0000259" key="1">
    <source>
        <dbReference type="PROSITE" id="PS51029"/>
    </source>
</evidence>
<evidence type="ECO:0000313" key="3">
    <source>
        <dbReference type="Proteomes" id="UP000499080"/>
    </source>
</evidence>
<dbReference type="OrthoDB" id="7413698at2759"/>
<reference evidence="2 3" key="1">
    <citation type="journal article" date="2019" name="Sci. Rep.">
        <title>Orb-weaving spider Araneus ventricosus genome elucidates the spidroin gene catalogue.</title>
        <authorList>
            <person name="Kono N."/>
            <person name="Nakamura H."/>
            <person name="Ohtoshi R."/>
            <person name="Moran D.A.P."/>
            <person name="Shinohara A."/>
            <person name="Yoshida Y."/>
            <person name="Fujiwara M."/>
            <person name="Mori M."/>
            <person name="Tomita M."/>
            <person name="Arakawa K."/>
        </authorList>
    </citation>
    <scope>NUCLEOTIDE SEQUENCE [LARGE SCALE GENOMIC DNA]</scope>
</reference>
<name>A0A4Y2F033_ARAVE</name>
<dbReference type="InterPro" id="IPR006578">
    <property type="entry name" value="MADF-dom"/>
</dbReference>